<dbReference type="Pfam" id="PF20651">
    <property type="entry name" value="EXOC6_Sec15_N"/>
    <property type="match status" value="1"/>
</dbReference>
<dbReference type="GO" id="GO:0006893">
    <property type="term" value="P:Golgi to plasma membrane transport"/>
    <property type="evidence" value="ECO:0007669"/>
    <property type="project" value="TreeGrafter"/>
</dbReference>
<evidence type="ECO:0000259" key="7">
    <source>
        <dbReference type="Pfam" id="PF04091"/>
    </source>
</evidence>
<gene>
    <name evidence="9" type="ORF">K431DRAFT_347834</name>
</gene>
<keyword evidence="3 5" id="KW-0268">Exocytosis</keyword>
<dbReference type="InterPro" id="IPR042044">
    <property type="entry name" value="EXOC6PINT-1/Sec15/Tip20_C_dom2"/>
</dbReference>
<dbReference type="PIRSF" id="PIRSF025007">
    <property type="entry name" value="Sec15"/>
    <property type="match status" value="1"/>
</dbReference>
<protein>
    <recommendedName>
        <fullName evidence="5">Exocyst complex component SEC15</fullName>
    </recommendedName>
</protein>
<dbReference type="Gene3D" id="1.20.58.670">
    <property type="entry name" value="Dsl1p vesicle tethering complex, Tip20p subunit, domain D"/>
    <property type="match status" value="1"/>
</dbReference>
<dbReference type="InterPro" id="IPR007225">
    <property type="entry name" value="EXOC6/Sec15"/>
</dbReference>
<dbReference type="PANTHER" id="PTHR12702:SF0">
    <property type="entry name" value="EXOCYST COMPLEX COMPONENT 6"/>
    <property type="match status" value="1"/>
</dbReference>
<comment type="caution">
    <text evidence="9">The sequence shown here is derived from an EMBL/GenBank/DDBJ whole genome shotgun (WGS) entry which is preliminary data.</text>
</comment>
<evidence type="ECO:0000256" key="2">
    <source>
        <dbReference type="ARBA" id="ARBA00022448"/>
    </source>
</evidence>
<feature type="domain" description="Exocyst complex component EXOC6/Sec15 N-terminal" evidence="8">
    <location>
        <begin position="2"/>
        <end position="132"/>
    </location>
</feature>
<dbReference type="Proteomes" id="UP000799441">
    <property type="component" value="Unassembled WGS sequence"/>
</dbReference>
<dbReference type="GO" id="GO:0000145">
    <property type="term" value="C:exocyst"/>
    <property type="evidence" value="ECO:0007669"/>
    <property type="project" value="UniProtKB-UniRule"/>
</dbReference>
<name>A0A9P4Q502_9PEZI</name>
<dbReference type="EMBL" id="MU003809">
    <property type="protein sequence ID" value="KAF2719620.1"/>
    <property type="molecule type" value="Genomic_DNA"/>
</dbReference>
<evidence type="ECO:0000313" key="9">
    <source>
        <dbReference type="EMBL" id="KAF2719620.1"/>
    </source>
</evidence>
<proteinExistence type="inferred from homology"/>
<dbReference type="GO" id="GO:0016020">
    <property type="term" value="C:membrane"/>
    <property type="evidence" value="ECO:0007669"/>
    <property type="project" value="TreeGrafter"/>
</dbReference>
<comment type="function">
    <text evidence="5">Component of the exocyst complex involved in the docking of exocytic vesicles with fusion sites on the plasma membrane.</text>
</comment>
<evidence type="ECO:0000256" key="3">
    <source>
        <dbReference type="ARBA" id="ARBA00022483"/>
    </source>
</evidence>
<evidence type="ECO:0000256" key="1">
    <source>
        <dbReference type="ARBA" id="ARBA00007944"/>
    </source>
</evidence>
<sequence>MKLTSEIMELSQSIEASTEKLAEQKRALVESRGVRQNIDETTQALKDCLEVLRLANQVHDLLGKKNHYAALRALDELQNVHLREVARYKIADMIERSVPATQRLIAEAVMADLNTWLYRIRETSQFLGEVAFYHTDMRRERQKERAEQDDYLGTFKLNSAVELVADEDEEYDVLDNDDVQVDFSPLFECLHIHDALGQTEKFRAEYAATRRQQKELLIPTSVVLDDEDNATLSSLLEGIAGFAIVEKATMRRTENFRGQTEVDELWDSMCQSVVNLVANGLKKIDNAEKLLKIKGVITLFIQTMDSWNYSVTSLDGLQLSLFEKYSSLLKKRFSEDFQEIVSTDDYMPMPVNNAVEYSKVVSASWYQPPLDEETGEPADPETLPYPQILPFSQMYPLACIDIRSFLNQIYLFSDDHFRHPTVIDSTLKNSLDELLVDKVCQSLVERLSSQYPGQIVQILTNLEHFVSACHDLENLLVEARSSSSAAGPITLRATAAFESAKKKAESRIFELVNSKIDDLIETAEYDWMSTYTPDTGSPYVMELTRYLGDVMSSVLLGLDDQMKNSIHTTALSHISEALLSLPLDQNVQRISPQSVTAYSLDVSHLVEFVRSLENQEPLLQGLEELRQTTDLMLLVVEGKGDDFFDSSISASRFGKVDKLKGAELLEKVTQGLRATDAPPRSPTAPQGALETGGKEKKAFADLRGRLGAFGRDRF</sequence>
<accession>A0A9P4Q502</accession>
<dbReference type="InterPro" id="IPR048359">
    <property type="entry name" value="EXOC6_Sec15_N"/>
</dbReference>
<evidence type="ECO:0000313" key="10">
    <source>
        <dbReference type="Proteomes" id="UP000799441"/>
    </source>
</evidence>
<dbReference type="AlphaFoldDB" id="A0A9P4Q502"/>
<dbReference type="GO" id="GO:0090522">
    <property type="term" value="P:vesicle tethering involved in exocytosis"/>
    <property type="evidence" value="ECO:0007669"/>
    <property type="project" value="UniProtKB-UniRule"/>
</dbReference>
<keyword evidence="2 5" id="KW-0813">Transport</keyword>
<evidence type="ECO:0000259" key="8">
    <source>
        <dbReference type="Pfam" id="PF20651"/>
    </source>
</evidence>
<reference evidence="9" key="1">
    <citation type="journal article" date="2020" name="Stud. Mycol.">
        <title>101 Dothideomycetes genomes: a test case for predicting lifestyles and emergence of pathogens.</title>
        <authorList>
            <person name="Haridas S."/>
            <person name="Albert R."/>
            <person name="Binder M."/>
            <person name="Bloem J."/>
            <person name="Labutti K."/>
            <person name="Salamov A."/>
            <person name="Andreopoulos B."/>
            <person name="Baker S."/>
            <person name="Barry K."/>
            <person name="Bills G."/>
            <person name="Bluhm B."/>
            <person name="Cannon C."/>
            <person name="Castanera R."/>
            <person name="Culley D."/>
            <person name="Daum C."/>
            <person name="Ezra D."/>
            <person name="Gonzalez J."/>
            <person name="Henrissat B."/>
            <person name="Kuo A."/>
            <person name="Liang C."/>
            <person name="Lipzen A."/>
            <person name="Lutzoni F."/>
            <person name="Magnuson J."/>
            <person name="Mondo S."/>
            <person name="Nolan M."/>
            <person name="Ohm R."/>
            <person name="Pangilinan J."/>
            <person name="Park H.-J."/>
            <person name="Ramirez L."/>
            <person name="Alfaro M."/>
            <person name="Sun H."/>
            <person name="Tritt A."/>
            <person name="Yoshinaga Y."/>
            <person name="Zwiers L.-H."/>
            <person name="Turgeon B."/>
            <person name="Goodwin S."/>
            <person name="Spatafora J."/>
            <person name="Crous P."/>
            <person name="Grigoriev I."/>
        </authorList>
    </citation>
    <scope>NUCLEOTIDE SEQUENCE</scope>
    <source>
        <strain evidence="9">CBS 116435</strain>
    </source>
</reference>
<keyword evidence="10" id="KW-1185">Reference proteome</keyword>
<dbReference type="PANTHER" id="PTHR12702">
    <property type="entry name" value="SEC15"/>
    <property type="match status" value="1"/>
</dbReference>
<dbReference type="Pfam" id="PF04091">
    <property type="entry name" value="Sec15_C"/>
    <property type="match status" value="1"/>
</dbReference>
<dbReference type="GO" id="GO:0006886">
    <property type="term" value="P:intracellular protein transport"/>
    <property type="evidence" value="ECO:0007669"/>
    <property type="project" value="InterPro"/>
</dbReference>
<feature type="region of interest" description="Disordered" evidence="6">
    <location>
        <begin position="671"/>
        <end position="696"/>
    </location>
</feature>
<keyword evidence="4" id="KW-0175">Coiled coil</keyword>
<evidence type="ECO:0000256" key="5">
    <source>
        <dbReference type="PIRNR" id="PIRNR025007"/>
    </source>
</evidence>
<organism evidence="9 10">
    <name type="scientific">Polychaeton citri CBS 116435</name>
    <dbReference type="NCBI Taxonomy" id="1314669"/>
    <lineage>
        <taxon>Eukaryota</taxon>
        <taxon>Fungi</taxon>
        <taxon>Dikarya</taxon>
        <taxon>Ascomycota</taxon>
        <taxon>Pezizomycotina</taxon>
        <taxon>Dothideomycetes</taxon>
        <taxon>Dothideomycetidae</taxon>
        <taxon>Capnodiales</taxon>
        <taxon>Capnodiaceae</taxon>
        <taxon>Polychaeton</taxon>
    </lineage>
</organism>
<dbReference type="Gene3D" id="1.10.357.30">
    <property type="entry name" value="Exocyst complex subunit Sec15 C-terminal domain, N-terminal subdomain"/>
    <property type="match status" value="1"/>
</dbReference>
<dbReference type="FunFam" id="1.10.357.30:FF:000004">
    <property type="entry name" value="Exocyst complex component SEC15"/>
    <property type="match status" value="1"/>
</dbReference>
<dbReference type="OrthoDB" id="10267033at2759"/>
<dbReference type="InterPro" id="IPR042045">
    <property type="entry name" value="EXOC6/Sec15_C_dom1"/>
</dbReference>
<feature type="domain" description="Exocyst complex subunit EXOC6/Sec15 C-terminal" evidence="7">
    <location>
        <begin position="314"/>
        <end position="667"/>
    </location>
</feature>
<evidence type="ECO:0000256" key="4">
    <source>
        <dbReference type="ARBA" id="ARBA00023054"/>
    </source>
</evidence>
<comment type="similarity">
    <text evidence="1 5">Belongs to the SEC15 family.</text>
</comment>
<dbReference type="InterPro" id="IPR046361">
    <property type="entry name" value="EXOC6/Sec15_C"/>
</dbReference>
<evidence type="ECO:0000256" key="6">
    <source>
        <dbReference type="SAM" id="MobiDB-lite"/>
    </source>
</evidence>